<evidence type="ECO:0000256" key="1">
    <source>
        <dbReference type="ARBA" id="ARBA00001946"/>
    </source>
</evidence>
<dbReference type="GO" id="GO:0043709">
    <property type="term" value="P:cell adhesion involved in single-species biofilm formation"/>
    <property type="evidence" value="ECO:0007669"/>
    <property type="project" value="TreeGrafter"/>
</dbReference>
<reference evidence="9 10" key="1">
    <citation type="submission" date="2019-03" db="EMBL/GenBank/DDBJ databases">
        <title>Genomic Encyclopedia of Type Strains, Phase IV (KMG-IV): sequencing the most valuable type-strain genomes for metagenomic binning, comparative biology and taxonomic classification.</title>
        <authorList>
            <person name="Goeker M."/>
        </authorList>
    </citation>
    <scope>NUCLEOTIDE SEQUENCE [LARGE SCALE GENOMIC DNA]</scope>
    <source>
        <strain evidence="9 10">DSM 24830</strain>
    </source>
</reference>
<dbReference type="InterPro" id="IPR000160">
    <property type="entry name" value="GGDEF_dom"/>
</dbReference>
<evidence type="ECO:0000256" key="2">
    <source>
        <dbReference type="ARBA" id="ARBA00012528"/>
    </source>
</evidence>
<feature type="domain" description="GGDEF" evidence="8">
    <location>
        <begin position="573"/>
        <end position="710"/>
    </location>
</feature>
<dbReference type="Proteomes" id="UP000294887">
    <property type="component" value="Unassembled WGS sequence"/>
</dbReference>
<gene>
    <name evidence="9" type="ORF">EV695_0344</name>
</gene>
<dbReference type="NCBIfam" id="TIGR00254">
    <property type="entry name" value="GGDEF"/>
    <property type="match status" value="1"/>
</dbReference>
<evidence type="ECO:0000256" key="4">
    <source>
        <dbReference type="SAM" id="Phobius"/>
    </source>
</evidence>
<dbReference type="SUPFAM" id="SSF158472">
    <property type="entry name" value="HAMP domain-like"/>
    <property type="match status" value="1"/>
</dbReference>
<dbReference type="InterPro" id="IPR003660">
    <property type="entry name" value="HAMP_dom"/>
</dbReference>
<dbReference type="PROSITE" id="PS50887">
    <property type="entry name" value="GGDEF"/>
    <property type="match status" value="1"/>
</dbReference>
<dbReference type="Gene3D" id="3.30.70.270">
    <property type="match status" value="1"/>
</dbReference>
<proteinExistence type="predicted"/>
<comment type="caution">
    <text evidence="9">The sequence shown here is derived from an EMBL/GenBank/DDBJ whole genome shotgun (WGS) entry which is preliminary data.</text>
</comment>
<keyword evidence="4" id="KW-0812">Transmembrane</keyword>
<dbReference type="InterPro" id="IPR035965">
    <property type="entry name" value="PAS-like_dom_sf"/>
</dbReference>
<dbReference type="InterPro" id="IPR001610">
    <property type="entry name" value="PAC"/>
</dbReference>
<dbReference type="PROSITE" id="PS50113">
    <property type="entry name" value="PAC"/>
    <property type="match status" value="1"/>
</dbReference>
<evidence type="ECO:0000259" key="6">
    <source>
        <dbReference type="PROSITE" id="PS50113"/>
    </source>
</evidence>
<sequence>MKFLKYYFPFLFVMIGLAAILHFVWLPYYVDTEIESILTHEKEKTRLLSDTVIPAMLSGDLAEIHTTLDNVVEKNPAWSAVVLQKLDGTQLYPLSKIELSQSDASNIVKHSLIYQEQELGNIQVQTDLESLIAPKVEKLQHLELLVLVSSFLIVMVGVFLQNRFIHLPLKKLSIATSRIAEGDFLTPLPQSSNTVLSKFVENFNHMRNDLESRDVQLMRQQTIQDAVHNMQSKFLTVQDTGAVYCDMLDTLLELSQSEFGLIGEVKYDVDNQLCMKVLVVTNIAWDLPSRNMFEAVIKGDLTFTDIDNLFCRALITGKVEINNNPESELLKMDLPAGHPEIRNYVGIPQYNGKQQLTGMVALANTKKAYSDASISELNIIWNAIGNLIDAFHRKELLSESEAHLRAIVDNAVDGIIVIDSNGTVLTFNPAAEDIFGYNENEVINESIKILMPPMYAEHYGANLSSYLSTVKSQLIGSSREMVGQRKNGEEFFMEVSVAEVRTGTIRHFTGIVRDITERKEQESQLIAVQEILSENNEQLLGLSIKDGLTGIANRRCFDETLEAEIKRAIRHQSSISLILFDIDHFKLYNDHYGHVEGDECLTKLANLVSEIFNRDGDLVARYGGEEFAVILPLTNESIAIKFAEVIREKIVEAAIPHEKSPTASYVSVSLGVATLDVGEFSTGSELVDLADKALYRAKSEGRNQVYSKEMSLMTAKLH</sequence>
<evidence type="ECO:0000259" key="5">
    <source>
        <dbReference type="PROSITE" id="PS50112"/>
    </source>
</evidence>
<keyword evidence="4" id="KW-1133">Transmembrane helix</keyword>
<evidence type="ECO:0000313" key="10">
    <source>
        <dbReference type="Proteomes" id="UP000294887"/>
    </source>
</evidence>
<dbReference type="GO" id="GO:0052621">
    <property type="term" value="F:diguanylate cyclase activity"/>
    <property type="evidence" value="ECO:0007669"/>
    <property type="project" value="UniProtKB-EC"/>
</dbReference>
<dbReference type="Gene3D" id="3.30.450.20">
    <property type="entry name" value="PAS domain"/>
    <property type="match status" value="1"/>
</dbReference>
<name>A0A4R1F9F4_9GAMM</name>
<organism evidence="9 10">
    <name type="scientific">Cocleimonas flava</name>
    <dbReference type="NCBI Taxonomy" id="634765"/>
    <lineage>
        <taxon>Bacteria</taxon>
        <taxon>Pseudomonadati</taxon>
        <taxon>Pseudomonadota</taxon>
        <taxon>Gammaproteobacteria</taxon>
        <taxon>Thiotrichales</taxon>
        <taxon>Thiotrichaceae</taxon>
        <taxon>Cocleimonas</taxon>
    </lineage>
</organism>
<dbReference type="Pfam" id="PF00989">
    <property type="entry name" value="PAS"/>
    <property type="match status" value="1"/>
</dbReference>
<dbReference type="CDD" id="cd06225">
    <property type="entry name" value="HAMP"/>
    <property type="match status" value="1"/>
</dbReference>
<dbReference type="SMART" id="SM00304">
    <property type="entry name" value="HAMP"/>
    <property type="match status" value="1"/>
</dbReference>
<comment type="catalytic activity">
    <reaction evidence="3">
        <text>2 GTP = 3',3'-c-di-GMP + 2 diphosphate</text>
        <dbReference type="Rhea" id="RHEA:24898"/>
        <dbReference type="ChEBI" id="CHEBI:33019"/>
        <dbReference type="ChEBI" id="CHEBI:37565"/>
        <dbReference type="ChEBI" id="CHEBI:58805"/>
        <dbReference type="EC" id="2.7.7.65"/>
    </reaction>
</comment>
<dbReference type="GO" id="GO:0005886">
    <property type="term" value="C:plasma membrane"/>
    <property type="evidence" value="ECO:0007669"/>
    <property type="project" value="TreeGrafter"/>
</dbReference>
<keyword evidence="4" id="KW-0472">Membrane</keyword>
<dbReference type="AlphaFoldDB" id="A0A4R1F9F4"/>
<dbReference type="InterPro" id="IPR000700">
    <property type="entry name" value="PAS-assoc_C"/>
</dbReference>
<dbReference type="SUPFAM" id="SSF55073">
    <property type="entry name" value="Nucleotide cyclase"/>
    <property type="match status" value="1"/>
</dbReference>
<dbReference type="Pfam" id="PF13185">
    <property type="entry name" value="GAF_2"/>
    <property type="match status" value="1"/>
</dbReference>
<dbReference type="InterPro" id="IPR013767">
    <property type="entry name" value="PAS_fold"/>
</dbReference>
<dbReference type="PANTHER" id="PTHR45138">
    <property type="entry name" value="REGULATORY COMPONENTS OF SENSORY TRANSDUCTION SYSTEM"/>
    <property type="match status" value="1"/>
</dbReference>
<dbReference type="GO" id="GO:0006355">
    <property type="term" value="P:regulation of DNA-templated transcription"/>
    <property type="evidence" value="ECO:0007669"/>
    <property type="project" value="InterPro"/>
</dbReference>
<dbReference type="PANTHER" id="PTHR45138:SF9">
    <property type="entry name" value="DIGUANYLATE CYCLASE DGCM-RELATED"/>
    <property type="match status" value="1"/>
</dbReference>
<dbReference type="NCBIfam" id="TIGR00229">
    <property type="entry name" value="sensory_box"/>
    <property type="match status" value="1"/>
</dbReference>
<dbReference type="InterPro" id="IPR050469">
    <property type="entry name" value="Diguanylate_Cyclase"/>
</dbReference>
<dbReference type="EC" id="2.7.7.65" evidence="2"/>
<feature type="transmembrane region" description="Helical" evidence="4">
    <location>
        <begin position="6"/>
        <end position="30"/>
    </location>
</feature>
<dbReference type="PROSITE" id="PS50112">
    <property type="entry name" value="PAS"/>
    <property type="match status" value="1"/>
</dbReference>
<dbReference type="InterPro" id="IPR003018">
    <property type="entry name" value="GAF"/>
</dbReference>
<protein>
    <recommendedName>
        <fullName evidence="2">diguanylate cyclase</fullName>
        <ecNumber evidence="2">2.7.7.65</ecNumber>
    </recommendedName>
</protein>
<dbReference type="SMART" id="SM00091">
    <property type="entry name" value="PAS"/>
    <property type="match status" value="1"/>
</dbReference>
<dbReference type="GO" id="GO:1902201">
    <property type="term" value="P:negative regulation of bacterial-type flagellum-dependent cell motility"/>
    <property type="evidence" value="ECO:0007669"/>
    <property type="project" value="TreeGrafter"/>
</dbReference>
<dbReference type="InterPro" id="IPR043128">
    <property type="entry name" value="Rev_trsase/Diguanyl_cyclase"/>
</dbReference>
<dbReference type="Gene3D" id="6.10.340.10">
    <property type="match status" value="1"/>
</dbReference>
<keyword evidence="10" id="KW-1185">Reference proteome</keyword>
<dbReference type="GO" id="GO:0007165">
    <property type="term" value="P:signal transduction"/>
    <property type="evidence" value="ECO:0007669"/>
    <property type="project" value="InterPro"/>
</dbReference>
<feature type="domain" description="PAC" evidence="6">
    <location>
        <begin position="477"/>
        <end position="527"/>
    </location>
</feature>
<dbReference type="RefSeq" id="WP_131904182.1">
    <property type="nucleotide sequence ID" value="NZ_BAAAFU010000008.1"/>
</dbReference>
<dbReference type="CDD" id="cd00130">
    <property type="entry name" value="PAS"/>
    <property type="match status" value="1"/>
</dbReference>
<evidence type="ECO:0000259" key="8">
    <source>
        <dbReference type="PROSITE" id="PS50887"/>
    </source>
</evidence>
<dbReference type="Pfam" id="PF00990">
    <property type="entry name" value="GGDEF"/>
    <property type="match status" value="1"/>
</dbReference>
<dbReference type="EMBL" id="SMFQ01000002">
    <property type="protein sequence ID" value="TCJ88488.1"/>
    <property type="molecule type" value="Genomic_DNA"/>
</dbReference>
<feature type="domain" description="HAMP" evidence="7">
    <location>
        <begin position="163"/>
        <end position="215"/>
    </location>
</feature>
<dbReference type="SUPFAM" id="SSF55785">
    <property type="entry name" value="PYP-like sensor domain (PAS domain)"/>
    <property type="match status" value="1"/>
</dbReference>
<dbReference type="SMART" id="SM00267">
    <property type="entry name" value="GGDEF"/>
    <property type="match status" value="1"/>
</dbReference>
<feature type="domain" description="PAS" evidence="5">
    <location>
        <begin position="400"/>
        <end position="452"/>
    </location>
</feature>
<comment type="cofactor">
    <cofactor evidence="1">
        <name>Mg(2+)</name>
        <dbReference type="ChEBI" id="CHEBI:18420"/>
    </cofactor>
</comment>
<dbReference type="InterPro" id="IPR000014">
    <property type="entry name" value="PAS"/>
</dbReference>
<evidence type="ECO:0000259" key="7">
    <source>
        <dbReference type="PROSITE" id="PS50885"/>
    </source>
</evidence>
<dbReference type="OrthoDB" id="92309at2"/>
<dbReference type="SMART" id="SM00086">
    <property type="entry name" value="PAC"/>
    <property type="match status" value="1"/>
</dbReference>
<dbReference type="PROSITE" id="PS50885">
    <property type="entry name" value="HAMP"/>
    <property type="match status" value="1"/>
</dbReference>
<dbReference type="InterPro" id="IPR029787">
    <property type="entry name" value="Nucleotide_cyclase"/>
</dbReference>
<accession>A0A4R1F9F4</accession>
<dbReference type="FunFam" id="3.30.70.270:FF:000001">
    <property type="entry name" value="Diguanylate cyclase domain protein"/>
    <property type="match status" value="1"/>
</dbReference>
<evidence type="ECO:0000256" key="3">
    <source>
        <dbReference type="ARBA" id="ARBA00034247"/>
    </source>
</evidence>
<evidence type="ECO:0000313" key="9">
    <source>
        <dbReference type="EMBL" id="TCJ88488.1"/>
    </source>
</evidence>
<dbReference type="CDD" id="cd01949">
    <property type="entry name" value="GGDEF"/>
    <property type="match status" value="1"/>
</dbReference>